<dbReference type="HOGENOM" id="CLU_1591031_0_0_11"/>
<dbReference type="EMBL" id="CP001631">
    <property type="protein sequence ID" value="ACU54513.1"/>
    <property type="molecule type" value="Genomic_DNA"/>
</dbReference>
<sequence>MSGPSPSWARAASIASTAALSQVGPSGPALMLEAQIEAKFGVGAMLAGGSASAEAGGGVDEATTGGFAGGVAGGAADAGGLVALVGEGVDGACGAGVGGAGCDGDELRGRCGVGIGSGARPTRASWRTMAAARDEVVEPVRACSAREVAPTPEVPATDAAMMRHIQW</sequence>
<accession>C7M0K5</accession>
<dbReference type="STRING" id="525909.Afer_1591"/>
<dbReference type="Proteomes" id="UP000000771">
    <property type="component" value="Chromosome"/>
</dbReference>
<name>C7M0K5_ACIFD</name>
<protein>
    <submittedName>
        <fullName evidence="1">Uncharacterized protein</fullName>
    </submittedName>
</protein>
<gene>
    <name evidence="1" type="ordered locus">Afer_1591</name>
</gene>
<evidence type="ECO:0000313" key="2">
    <source>
        <dbReference type="Proteomes" id="UP000000771"/>
    </source>
</evidence>
<dbReference type="AlphaFoldDB" id="C7M0K5"/>
<dbReference type="KEGG" id="afo:Afer_1591"/>
<keyword evidence="2" id="KW-1185">Reference proteome</keyword>
<reference evidence="1 2" key="1">
    <citation type="journal article" date="2009" name="Stand. Genomic Sci.">
        <title>Complete genome sequence of Acidimicrobium ferrooxidans type strain (ICP).</title>
        <authorList>
            <person name="Clum A."/>
            <person name="Nolan M."/>
            <person name="Lang E."/>
            <person name="Glavina Del Rio T."/>
            <person name="Tice H."/>
            <person name="Copeland A."/>
            <person name="Cheng J.F."/>
            <person name="Lucas S."/>
            <person name="Chen F."/>
            <person name="Bruce D."/>
            <person name="Goodwin L."/>
            <person name="Pitluck S."/>
            <person name="Ivanova N."/>
            <person name="Mavrommatis K."/>
            <person name="Mikhailova N."/>
            <person name="Pati A."/>
            <person name="Chen A."/>
            <person name="Palaniappan K."/>
            <person name="Goker M."/>
            <person name="Spring S."/>
            <person name="Land M."/>
            <person name="Hauser L."/>
            <person name="Chang Y.J."/>
            <person name="Jeffries C.C."/>
            <person name="Chain P."/>
            <person name="Bristow J."/>
            <person name="Eisen J.A."/>
            <person name="Markowitz V."/>
            <person name="Hugenholtz P."/>
            <person name="Kyrpides N.C."/>
            <person name="Klenk H.P."/>
            <person name="Lapidus A."/>
        </authorList>
    </citation>
    <scope>NUCLEOTIDE SEQUENCE [LARGE SCALE GENOMIC DNA]</scope>
    <source>
        <strain evidence="2">DSM 10331 / JCM 15462 / NBRC 103882 / ICP</strain>
    </source>
</reference>
<organism evidence="1 2">
    <name type="scientific">Acidimicrobium ferrooxidans (strain DSM 10331 / JCM 15462 / NBRC 103882 / ICP)</name>
    <dbReference type="NCBI Taxonomy" id="525909"/>
    <lineage>
        <taxon>Bacteria</taxon>
        <taxon>Bacillati</taxon>
        <taxon>Actinomycetota</taxon>
        <taxon>Acidimicrobiia</taxon>
        <taxon>Acidimicrobiales</taxon>
        <taxon>Acidimicrobiaceae</taxon>
        <taxon>Acidimicrobium</taxon>
    </lineage>
</organism>
<proteinExistence type="predicted"/>
<evidence type="ECO:0000313" key="1">
    <source>
        <dbReference type="EMBL" id="ACU54513.1"/>
    </source>
</evidence>